<evidence type="ECO:0000256" key="5">
    <source>
        <dbReference type="ARBA" id="ARBA00023163"/>
    </source>
</evidence>
<dbReference type="AlphaFoldDB" id="A0A933IB66"/>
<evidence type="ECO:0000313" key="9">
    <source>
        <dbReference type="Proteomes" id="UP000736328"/>
    </source>
</evidence>
<dbReference type="Gene3D" id="3.40.50.2300">
    <property type="match status" value="1"/>
</dbReference>
<dbReference type="Proteomes" id="UP000736328">
    <property type="component" value="Unassembled WGS sequence"/>
</dbReference>
<dbReference type="PROSITE" id="PS50110">
    <property type="entry name" value="RESPONSE_REGULATORY"/>
    <property type="match status" value="1"/>
</dbReference>
<gene>
    <name evidence="8" type="ORF">HY768_07400</name>
</gene>
<dbReference type="InterPro" id="IPR001789">
    <property type="entry name" value="Sig_transdc_resp-reg_receiver"/>
</dbReference>
<dbReference type="PANTHER" id="PTHR44591:SF3">
    <property type="entry name" value="RESPONSE REGULATORY DOMAIN-CONTAINING PROTEIN"/>
    <property type="match status" value="1"/>
</dbReference>
<dbReference type="GO" id="GO:0000160">
    <property type="term" value="P:phosphorelay signal transduction system"/>
    <property type="evidence" value="ECO:0007669"/>
    <property type="project" value="UniProtKB-KW"/>
</dbReference>
<name>A0A933IB66_UNCT6</name>
<dbReference type="PANTHER" id="PTHR44591">
    <property type="entry name" value="STRESS RESPONSE REGULATOR PROTEIN 1"/>
    <property type="match status" value="1"/>
</dbReference>
<protein>
    <submittedName>
        <fullName evidence="8">Response regulator</fullName>
    </submittedName>
</protein>
<evidence type="ECO:0000256" key="1">
    <source>
        <dbReference type="ARBA" id="ARBA00022553"/>
    </source>
</evidence>
<dbReference type="GO" id="GO:0003677">
    <property type="term" value="F:DNA binding"/>
    <property type="evidence" value="ECO:0007669"/>
    <property type="project" value="UniProtKB-KW"/>
</dbReference>
<keyword evidence="3" id="KW-0805">Transcription regulation</keyword>
<comment type="caution">
    <text evidence="8">The sequence shown here is derived from an EMBL/GenBank/DDBJ whole genome shotgun (WGS) entry which is preliminary data.</text>
</comment>
<proteinExistence type="predicted"/>
<dbReference type="InterPro" id="IPR050595">
    <property type="entry name" value="Bact_response_regulator"/>
</dbReference>
<evidence type="ECO:0000259" key="7">
    <source>
        <dbReference type="PROSITE" id="PS50110"/>
    </source>
</evidence>
<reference evidence="8" key="1">
    <citation type="submission" date="2020-07" db="EMBL/GenBank/DDBJ databases">
        <title>Huge and variable diversity of episymbiotic CPR bacteria and DPANN archaea in groundwater ecosystems.</title>
        <authorList>
            <person name="He C.Y."/>
            <person name="Keren R."/>
            <person name="Whittaker M."/>
            <person name="Farag I.F."/>
            <person name="Doudna J."/>
            <person name="Cate J.H.D."/>
            <person name="Banfield J.F."/>
        </authorList>
    </citation>
    <scope>NUCLEOTIDE SEQUENCE</scope>
    <source>
        <strain evidence="8">NC_groundwater_1520_Pr4_B-0.1um_53_5</strain>
    </source>
</reference>
<evidence type="ECO:0000313" key="8">
    <source>
        <dbReference type="EMBL" id="MBI4727034.1"/>
    </source>
</evidence>
<feature type="domain" description="Response regulatory" evidence="7">
    <location>
        <begin position="4"/>
        <end position="120"/>
    </location>
</feature>
<keyword evidence="4" id="KW-0238">DNA-binding</keyword>
<feature type="modified residue" description="4-aspartylphosphate" evidence="6">
    <location>
        <position position="53"/>
    </location>
</feature>
<dbReference type="EMBL" id="JACQXR010000097">
    <property type="protein sequence ID" value="MBI4727034.1"/>
    <property type="molecule type" value="Genomic_DNA"/>
</dbReference>
<dbReference type="SMART" id="SM00448">
    <property type="entry name" value="REC"/>
    <property type="match status" value="1"/>
</dbReference>
<evidence type="ECO:0000256" key="3">
    <source>
        <dbReference type="ARBA" id="ARBA00023015"/>
    </source>
</evidence>
<dbReference type="CDD" id="cd17574">
    <property type="entry name" value="REC_OmpR"/>
    <property type="match status" value="1"/>
</dbReference>
<dbReference type="SUPFAM" id="SSF52172">
    <property type="entry name" value="CheY-like"/>
    <property type="match status" value="1"/>
</dbReference>
<dbReference type="FunFam" id="3.40.50.2300:FF:000001">
    <property type="entry name" value="DNA-binding response regulator PhoB"/>
    <property type="match status" value="1"/>
</dbReference>
<keyword evidence="2" id="KW-0902">Two-component regulatory system</keyword>
<evidence type="ECO:0000256" key="2">
    <source>
        <dbReference type="ARBA" id="ARBA00023012"/>
    </source>
</evidence>
<keyword evidence="1 6" id="KW-0597">Phosphoprotein</keyword>
<evidence type="ECO:0000256" key="4">
    <source>
        <dbReference type="ARBA" id="ARBA00023125"/>
    </source>
</evidence>
<sequence length="124" mass="13836">MPKKIMVIDDEPYIARVIKFKLEQEGYTVFSANDGLTGLEKIKQEKPDLVLLDVMMPGLTGYEVCQKIKADPQLANIPVVILTAKGQERDREEGLSVGASDYITKPFSPNRLLELVRNMVGENA</sequence>
<evidence type="ECO:0000256" key="6">
    <source>
        <dbReference type="PROSITE-ProRule" id="PRU00169"/>
    </source>
</evidence>
<keyword evidence="5" id="KW-0804">Transcription</keyword>
<dbReference type="Pfam" id="PF00072">
    <property type="entry name" value="Response_reg"/>
    <property type="match status" value="1"/>
</dbReference>
<organism evidence="8 9">
    <name type="scientific">candidate division TA06 bacterium</name>
    <dbReference type="NCBI Taxonomy" id="2250710"/>
    <lineage>
        <taxon>Bacteria</taxon>
        <taxon>Bacteria division TA06</taxon>
    </lineage>
</organism>
<dbReference type="InterPro" id="IPR011006">
    <property type="entry name" value="CheY-like_superfamily"/>
</dbReference>
<accession>A0A933IB66</accession>